<gene>
    <name evidence="1 2" type="primary">ttk</name>
    <name evidence="2" type="ORF">CG1856</name>
</gene>
<dbReference type="AGR" id="FB:FBgn0003870"/>
<evidence type="ECO:0000313" key="2">
    <source>
        <dbReference type="FlyBase" id="FBgn0003870"/>
    </source>
</evidence>
<sequence>MVCLAVVLLINLSISLCSIC</sequence>
<dbReference type="AlphaFoldDB" id="Q8T3M3"/>
<dbReference type="FlyBase" id="FBgn0003870">
    <property type="gene designation" value="ttk"/>
</dbReference>
<name>Q8T3M3_DROME</name>
<evidence type="ECO:0000313" key="1">
    <source>
        <dbReference type="EMBL" id="AAM11115.1"/>
    </source>
</evidence>
<protein>
    <submittedName>
        <fullName evidence="1">GM09101p</fullName>
    </submittedName>
</protein>
<accession>Q8T3M3</accession>
<reference evidence="1" key="1">
    <citation type="submission" date="2002-04" db="EMBL/GenBank/DDBJ databases">
        <authorList>
            <person name="Stapleton M."/>
            <person name="Brokstein P."/>
            <person name="Hong L."/>
            <person name="Agbayani A."/>
            <person name="Carlson J."/>
            <person name="Champe M."/>
            <person name="Chavez C."/>
            <person name="Dorsett V."/>
            <person name="Dresnek D."/>
            <person name="Farfan D."/>
            <person name="Frise E."/>
            <person name="George R."/>
            <person name="Gonzalez M."/>
            <person name="Guarin H."/>
            <person name="Kronmiller B."/>
            <person name="Li P."/>
            <person name="Liao G."/>
            <person name="Miranda A."/>
            <person name="Mungall C.J."/>
            <person name="Nunoo J."/>
            <person name="Pacleb J."/>
            <person name="Paragas V."/>
            <person name="Park S."/>
            <person name="Patel S."/>
            <person name="Phouanenavong S."/>
            <person name="Wan K."/>
            <person name="Yu C."/>
            <person name="Lewis S.E."/>
            <person name="Rubin G.M."/>
            <person name="Celniker S."/>
        </authorList>
    </citation>
    <scope>NUCLEOTIDE SEQUENCE</scope>
</reference>
<dbReference type="OrthoDB" id="19132at2759"/>
<proteinExistence type="evidence at transcript level"/>
<dbReference type="EMBL" id="AY094762">
    <property type="protein sequence ID" value="AAM11115.1"/>
    <property type="molecule type" value="mRNA"/>
</dbReference>
<organism evidence="1">
    <name type="scientific">Drosophila melanogaster</name>
    <name type="common">Fruit fly</name>
    <dbReference type="NCBI Taxonomy" id="7227"/>
    <lineage>
        <taxon>Eukaryota</taxon>
        <taxon>Metazoa</taxon>
        <taxon>Ecdysozoa</taxon>
        <taxon>Arthropoda</taxon>
        <taxon>Hexapoda</taxon>
        <taxon>Insecta</taxon>
        <taxon>Pterygota</taxon>
        <taxon>Neoptera</taxon>
        <taxon>Endopterygota</taxon>
        <taxon>Diptera</taxon>
        <taxon>Brachycera</taxon>
        <taxon>Muscomorpha</taxon>
        <taxon>Ephydroidea</taxon>
        <taxon>Drosophilidae</taxon>
        <taxon>Drosophila</taxon>
        <taxon>Sophophora</taxon>
    </lineage>
</organism>